<name>A0ABQ3PZB1_9ACTN</name>
<organism evidence="1 2">
    <name type="scientific">Streptomyces daghestanicus</name>
    <dbReference type="NCBI Taxonomy" id="66885"/>
    <lineage>
        <taxon>Bacteria</taxon>
        <taxon>Bacillati</taxon>
        <taxon>Actinomycetota</taxon>
        <taxon>Actinomycetes</taxon>
        <taxon>Kitasatosporales</taxon>
        <taxon>Streptomycetaceae</taxon>
        <taxon>Streptomyces</taxon>
    </lineage>
</organism>
<dbReference type="EMBL" id="BNDX01000008">
    <property type="protein sequence ID" value="GHI30349.1"/>
    <property type="molecule type" value="Genomic_DNA"/>
</dbReference>
<evidence type="ECO:0000313" key="2">
    <source>
        <dbReference type="Proteomes" id="UP001052655"/>
    </source>
</evidence>
<accession>A0ABQ3PZB1</accession>
<protein>
    <recommendedName>
        <fullName evidence="3">Transposase</fullName>
    </recommendedName>
</protein>
<evidence type="ECO:0008006" key="3">
    <source>
        <dbReference type="Google" id="ProtNLM"/>
    </source>
</evidence>
<reference evidence="1" key="1">
    <citation type="submission" date="2024-05" db="EMBL/GenBank/DDBJ databases">
        <title>Whole genome shotgun sequence of Streptomyces daghestanicus NBRC 12762.</title>
        <authorList>
            <person name="Komaki H."/>
            <person name="Tamura T."/>
        </authorList>
    </citation>
    <scope>NUCLEOTIDE SEQUENCE</scope>
    <source>
        <strain evidence="1">NBRC 12762</strain>
    </source>
</reference>
<sequence length="67" mass="7097">MPYGNRYDARNRAAAGLLTDLTSAGRGRARGSAGRGTGSWAPAHHHAWRKAGIVQYMTYVAGSLSHG</sequence>
<comment type="caution">
    <text evidence="1">The sequence shown here is derived from an EMBL/GenBank/DDBJ whole genome shotgun (WGS) entry which is preliminary data.</text>
</comment>
<evidence type="ECO:0000313" key="1">
    <source>
        <dbReference type="EMBL" id="GHI30349.1"/>
    </source>
</evidence>
<proteinExistence type="predicted"/>
<dbReference type="Proteomes" id="UP001052655">
    <property type="component" value="Unassembled WGS sequence"/>
</dbReference>
<keyword evidence="2" id="KW-1185">Reference proteome</keyword>
<gene>
    <name evidence="1" type="ORF">Sdagh_20790</name>
</gene>